<dbReference type="InterPro" id="IPR037053">
    <property type="entry name" value="Phage_tail_collar_dom_sf"/>
</dbReference>
<proteinExistence type="predicted"/>
<dbReference type="RefSeq" id="WP_145630588.1">
    <property type="nucleotide sequence ID" value="NZ_CP088014.1"/>
</dbReference>
<sequence length="333" mass="33384">MSGLAWWSQTANSNANGNGDVAINMAEGMAPSAVNDSVRALMASAAKYRDDISGAIAATGTGAAYAVASYQSFDSLSRLANQVIAFTPHTTNTGTTTLNVDGLGAKPLRSAPSTELAAGHLVQGTPYVAVYNNSDAAFYLRGFYGNPYSLPVGGVLPFTGSTAPNSSFVLAYGQGISRTTYSTYFSLVGTTYGTGDGSSTFNIPDLRGRVIAGRDDMGGSAASRLSVTSITSGGPTTLGGSGGADTKTLATANLPPYTPAGTITNGAISISHNAVSLAANMTGGGAFSAGANAATITASQGASTFTGTAQGGTSTAFSLAQPTIILNYLLRII</sequence>
<dbReference type="Pfam" id="PF07484">
    <property type="entry name" value="Collar"/>
    <property type="match status" value="1"/>
</dbReference>
<organism evidence="2 3">
    <name type="scientific">Bradyrhizobium daqingense</name>
    <dbReference type="NCBI Taxonomy" id="993502"/>
    <lineage>
        <taxon>Bacteria</taxon>
        <taxon>Pseudomonadati</taxon>
        <taxon>Pseudomonadota</taxon>
        <taxon>Alphaproteobacteria</taxon>
        <taxon>Hyphomicrobiales</taxon>
        <taxon>Nitrobacteraceae</taxon>
        <taxon>Bradyrhizobium</taxon>
    </lineage>
</organism>
<protein>
    <submittedName>
        <fullName evidence="2">Microcystin-dependent protein</fullName>
    </submittedName>
</protein>
<dbReference type="SUPFAM" id="SSF88874">
    <property type="entry name" value="Receptor-binding domain of short tail fibre protein gp12"/>
    <property type="match status" value="1"/>
</dbReference>
<accession>A0A562LJW5</accession>
<name>A0A562LJW5_9BRAD</name>
<dbReference type="Gene3D" id="3.90.1340.10">
    <property type="entry name" value="Phage tail collar domain"/>
    <property type="match status" value="1"/>
</dbReference>
<reference evidence="2 3" key="1">
    <citation type="journal article" date="2015" name="Stand. Genomic Sci.">
        <title>Genomic Encyclopedia of Bacterial and Archaeal Type Strains, Phase III: the genomes of soil and plant-associated and newly described type strains.</title>
        <authorList>
            <person name="Whitman W.B."/>
            <person name="Woyke T."/>
            <person name="Klenk H.P."/>
            <person name="Zhou Y."/>
            <person name="Lilburn T.G."/>
            <person name="Beck B.J."/>
            <person name="De Vos P."/>
            <person name="Vandamme P."/>
            <person name="Eisen J.A."/>
            <person name="Garrity G."/>
            <person name="Hugenholtz P."/>
            <person name="Kyrpides N.C."/>
        </authorList>
    </citation>
    <scope>NUCLEOTIDE SEQUENCE [LARGE SCALE GENOMIC DNA]</scope>
    <source>
        <strain evidence="2 3">CGMCC 1.10947</strain>
    </source>
</reference>
<gene>
    <name evidence="2" type="ORF">IQ17_02233</name>
</gene>
<dbReference type="Proteomes" id="UP000317176">
    <property type="component" value="Unassembled WGS sequence"/>
</dbReference>
<evidence type="ECO:0000313" key="3">
    <source>
        <dbReference type="Proteomes" id="UP000317176"/>
    </source>
</evidence>
<evidence type="ECO:0000313" key="2">
    <source>
        <dbReference type="EMBL" id="TWI07876.1"/>
    </source>
</evidence>
<dbReference type="OrthoDB" id="8266301at2"/>
<dbReference type="AlphaFoldDB" id="A0A562LJW5"/>
<comment type="caution">
    <text evidence="2">The sequence shown here is derived from an EMBL/GenBank/DDBJ whole genome shotgun (WGS) entry which is preliminary data.</text>
</comment>
<evidence type="ECO:0000259" key="1">
    <source>
        <dbReference type="Pfam" id="PF07484"/>
    </source>
</evidence>
<keyword evidence="3" id="KW-1185">Reference proteome</keyword>
<dbReference type="EMBL" id="VLKL01000004">
    <property type="protein sequence ID" value="TWI07876.1"/>
    <property type="molecule type" value="Genomic_DNA"/>
</dbReference>
<dbReference type="InterPro" id="IPR011083">
    <property type="entry name" value="Phage_tail_collar_dom"/>
</dbReference>
<feature type="domain" description="Phage tail collar" evidence="1">
    <location>
        <begin position="153"/>
        <end position="211"/>
    </location>
</feature>